<dbReference type="Proteomes" id="UP000002318">
    <property type="component" value="Chromosome"/>
</dbReference>
<dbReference type="eggNOG" id="COG3103">
    <property type="taxonomic scope" value="Bacteria"/>
</dbReference>
<keyword evidence="2" id="KW-1185">Reference proteome</keyword>
<dbReference type="KEGG" id="ssm:Spirs_3326"/>
<evidence type="ECO:0000313" key="1">
    <source>
        <dbReference type="EMBL" id="ADK82422.1"/>
    </source>
</evidence>
<dbReference type="EMBL" id="CP002116">
    <property type="protein sequence ID" value="ADK82422.1"/>
    <property type="molecule type" value="Genomic_DNA"/>
</dbReference>
<dbReference type="InterPro" id="IPR010727">
    <property type="entry name" value="DUF1302"/>
</dbReference>
<dbReference type="OrthoDB" id="9801336at2"/>
<dbReference type="Pfam" id="PF06980">
    <property type="entry name" value="DUF1302"/>
    <property type="match status" value="1"/>
</dbReference>
<proteinExistence type="predicted"/>
<reference evidence="1 2" key="1">
    <citation type="journal article" date="2010" name="Stand. Genomic Sci.">
        <title>Complete genome sequence of Spirochaeta smaragdinae type strain (SEBR 4228).</title>
        <authorList>
            <person name="Mavromatis K."/>
            <person name="Yasawong M."/>
            <person name="Chertkov O."/>
            <person name="Lapidus A."/>
            <person name="Lucas S."/>
            <person name="Nolan M."/>
            <person name="Del Rio T.G."/>
            <person name="Tice H."/>
            <person name="Cheng J.F."/>
            <person name="Pitluck S."/>
            <person name="Liolios K."/>
            <person name="Ivanova N."/>
            <person name="Tapia R."/>
            <person name="Han C."/>
            <person name="Bruce D."/>
            <person name="Goodwin L."/>
            <person name="Pati A."/>
            <person name="Chen A."/>
            <person name="Palaniappan K."/>
            <person name="Land M."/>
            <person name="Hauser L."/>
            <person name="Chang Y.J."/>
            <person name="Jeffries C.D."/>
            <person name="Detter J.C."/>
            <person name="Rohde M."/>
            <person name="Brambilla E."/>
            <person name="Spring S."/>
            <person name="Goker M."/>
            <person name="Sikorski J."/>
            <person name="Woyke T."/>
            <person name="Bristow J."/>
            <person name="Eisen J.A."/>
            <person name="Markowitz V."/>
            <person name="Hugenholtz P."/>
            <person name="Klenk H.P."/>
            <person name="Kyrpides N.C."/>
        </authorList>
    </citation>
    <scope>NUCLEOTIDE SEQUENCE [LARGE SCALE GENOMIC DNA]</scope>
    <source>
        <strain evidence="2">DSM 11293 / JCM 15392 / SEBR 4228</strain>
    </source>
</reference>
<name>E1RAQ4_SEDSS</name>
<dbReference type="STRING" id="573413.Spirs_3326"/>
<organism evidence="1 2">
    <name type="scientific">Sediminispirochaeta smaragdinae (strain DSM 11293 / JCM 15392 / SEBR 4228)</name>
    <name type="common">Spirochaeta smaragdinae</name>
    <dbReference type="NCBI Taxonomy" id="573413"/>
    <lineage>
        <taxon>Bacteria</taxon>
        <taxon>Pseudomonadati</taxon>
        <taxon>Spirochaetota</taxon>
        <taxon>Spirochaetia</taxon>
        <taxon>Spirochaetales</taxon>
        <taxon>Spirochaetaceae</taxon>
        <taxon>Sediminispirochaeta</taxon>
    </lineage>
</organism>
<accession>E1RAQ4</accession>
<dbReference type="AlphaFoldDB" id="E1RAQ4"/>
<evidence type="ECO:0000313" key="2">
    <source>
        <dbReference type="Proteomes" id="UP000002318"/>
    </source>
</evidence>
<sequence length="424" mass="47315">MKKNHIRAAALAAFFCIMLPYPLLYAQLETSGFADSHYAFGTGDDQNLLSAESRLRSEIRLYSGDSSFFASVDGVYDSLVPSESGFTLKELYYEYMSEAFDLRIGRQIIIWGKADGLQITDIISPKDYTGFVGQEYEDTRLPAEAVKLRLLGALSTIEAIWIPVYTSSLLPSDSLNPLTSEYPDSIAYLGSALPVSYDFTEKNLPKDFWDSEWALRGSWYLPCMDLSLSLFHGWDDFPVQERSLTVDGSSGTVEVESRYYQIWMTGLDAAIPIKEVVLRTEGALFVGRRFSAAEGFGQSLEKNQIMGLSGIDWIPGNGWSLTAQYMEDWVLDYEDAMDRDRRSSTGTVSISKDLLRETLTLSASLAMGMVYWDSAIELEAEWSLSDALSLRGGIQLYSEGEDGKGDYAAYDDLDCAWIGARCSF</sequence>
<protein>
    <submittedName>
        <fullName evidence="1">Uncharacterized protein</fullName>
    </submittedName>
</protein>
<dbReference type="HOGENOM" id="CLU_031778_0_1_12"/>
<dbReference type="RefSeq" id="WP_013255881.1">
    <property type="nucleotide sequence ID" value="NC_014364.1"/>
</dbReference>
<gene>
    <name evidence="1" type="ordered locus">Spirs_3326</name>
</gene>